<feature type="compositionally biased region" description="Basic residues" evidence="4">
    <location>
        <begin position="270"/>
        <end position="292"/>
    </location>
</feature>
<dbReference type="SUPFAM" id="SSF48403">
    <property type="entry name" value="Ankyrin repeat"/>
    <property type="match status" value="1"/>
</dbReference>
<proteinExistence type="predicted"/>
<feature type="repeat" description="ANK" evidence="3">
    <location>
        <begin position="149"/>
        <end position="181"/>
    </location>
</feature>
<dbReference type="GO" id="GO:0005634">
    <property type="term" value="C:nucleus"/>
    <property type="evidence" value="ECO:0007669"/>
    <property type="project" value="TreeGrafter"/>
</dbReference>
<dbReference type="EMBL" id="HBEZ01041037">
    <property type="protein sequence ID" value="CAD8644926.1"/>
    <property type="molecule type" value="Transcribed_RNA"/>
</dbReference>
<evidence type="ECO:0000313" key="5">
    <source>
        <dbReference type="EMBL" id="CAD8644926.1"/>
    </source>
</evidence>
<dbReference type="PROSITE" id="PS50088">
    <property type="entry name" value="ANK_REPEAT"/>
    <property type="match status" value="2"/>
</dbReference>
<dbReference type="Pfam" id="PF12796">
    <property type="entry name" value="Ank_2"/>
    <property type="match status" value="1"/>
</dbReference>
<dbReference type="PROSITE" id="PS50297">
    <property type="entry name" value="ANK_REP_REGION"/>
    <property type="match status" value="2"/>
</dbReference>
<protein>
    <submittedName>
        <fullName evidence="5">Uncharacterized protein</fullName>
    </submittedName>
</protein>
<dbReference type="PANTHER" id="PTHR24201:SF16">
    <property type="entry name" value="ANKYRIN-1-LIKE-RELATED"/>
    <property type="match status" value="1"/>
</dbReference>
<dbReference type="AlphaFoldDB" id="A0A7S0QPB1"/>
<dbReference type="SMART" id="SM00248">
    <property type="entry name" value="ANK"/>
    <property type="match status" value="4"/>
</dbReference>
<evidence type="ECO:0000256" key="2">
    <source>
        <dbReference type="ARBA" id="ARBA00023043"/>
    </source>
</evidence>
<evidence type="ECO:0000256" key="3">
    <source>
        <dbReference type="PROSITE-ProRule" id="PRU00023"/>
    </source>
</evidence>
<dbReference type="PANTHER" id="PTHR24201">
    <property type="entry name" value="ANK_REP_REGION DOMAIN-CONTAINING PROTEIN"/>
    <property type="match status" value="1"/>
</dbReference>
<evidence type="ECO:0000256" key="4">
    <source>
        <dbReference type="SAM" id="MobiDB-lite"/>
    </source>
</evidence>
<name>A0A7S0QPB1_9CRYP</name>
<organism evidence="5">
    <name type="scientific">Cryptomonas curvata</name>
    <dbReference type="NCBI Taxonomy" id="233186"/>
    <lineage>
        <taxon>Eukaryota</taxon>
        <taxon>Cryptophyceae</taxon>
        <taxon>Cryptomonadales</taxon>
        <taxon>Cryptomonadaceae</taxon>
        <taxon>Cryptomonas</taxon>
    </lineage>
</organism>
<dbReference type="InterPro" id="IPR050776">
    <property type="entry name" value="Ank_Repeat/CDKN_Inhibitor"/>
</dbReference>
<feature type="repeat" description="ANK" evidence="3">
    <location>
        <begin position="183"/>
        <end position="207"/>
    </location>
</feature>
<keyword evidence="1" id="KW-0677">Repeat</keyword>
<sequence length="292" mass="31175">MASTSTPVGTPLTTKTLSSPISTAKLATGPSSAINAAIQAERLKAEKLRKEAEWKKMTPSTYLSFIKGYDAFPCKTTVTTNPSVIFDAVKTKDCAKVKQLLLSDGDINVVNTSGSSLCHEAVRTGEMAMLETVLAFHPDINSKESAIVGGSTPLHAAAAQGSLDMVKLLLRFDADPASRDSAVGSTPLHIAARHGHRAICETLLEAGRTRPGLDGDQYGDLLDSQGKKAYYWAREFGHFDIAELLPPQIYDALAQLDINRRANPVWGPSKGKKKAAGGKKGKGKGKDAKKKK</sequence>
<accession>A0A7S0QPB1</accession>
<reference evidence="5" key="1">
    <citation type="submission" date="2021-01" db="EMBL/GenBank/DDBJ databases">
        <authorList>
            <person name="Corre E."/>
            <person name="Pelletier E."/>
            <person name="Niang G."/>
            <person name="Scheremetjew M."/>
            <person name="Finn R."/>
            <person name="Kale V."/>
            <person name="Holt S."/>
            <person name="Cochrane G."/>
            <person name="Meng A."/>
            <person name="Brown T."/>
            <person name="Cohen L."/>
        </authorList>
    </citation>
    <scope>NUCLEOTIDE SEQUENCE</scope>
    <source>
        <strain evidence="5">CCAP979/52</strain>
    </source>
</reference>
<gene>
    <name evidence="5" type="ORF">CCUR1050_LOCUS22611</name>
</gene>
<feature type="region of interest" description="Disordered" evidence="4">
    <location>
        <begin position="262"/>
        <end position="292"/>
    </location>
</feature>
<dbReference type="InterPro" id="IPR036770">
    <property type="entry name" value="Ankyrin_rpt-contain_sf"/>
</dbReference>
<evidence type="ECO:0000256" key="1">
    <source>
        <dbReference type="ARBA" id="ARBA00022737"/>
    </source>
</evidence>
<dbReference type="Gene3D" id="1.25.40.20">
    <property type="entry name" value="Ankyrin repeat-containing domain"/>
    <property type="match status" value="1"/>
</dbReference>
<dbReference type="InterPro" id="IPR002110">
    <property type="entry name" value="Ankyrin_rpt"/>
</dbReference>
<keyword evidence="2 3" id="KW-0040">ANK repeat</keyword>